<dbReference type="AlphaFoldDB" id="A0A9W8RKN9"/>
<sequence>MQAVHAEFHSDDNTMNKAEYALFWMNAIVEGSVKFGKPLNNAPGWKQEMKEAGFVDVEEKVLKIPIGSWPKDPTLKEIGQVQSIQEAKLIASYTPGIFSRYLHWKEAEIQVLMAQVKKDLSNPDVHLYVPVHFIWGKKPE</sequence>
<dbReference type="SUPFAM" id="SSF53335">
    <property type="entry name" value="S-adenosyl-L-methionine-dependent methyltransferases"/>
    <property type="match status" value="1"/>
</dbReference>
<name>A0A9W8RKN9_9HYPO</name>
<keyword evidence="2" id="KW-1185">Reference proteome</keyword>
<evidence type="ECO:0008006" key="3">
    <source>
        <dbReference type="Google" id="ProtNLM"/>
    </source>
</evidence>
<evidence type="ECO:0000313" key="1">
    <source>
        <dbReference type="EMBL" id="KAJ4246828.1"/>
    </source>
</evidence>
<reference evidence="1" key="1">
    <citation type="submission" date="2022-09" db="EMBL/GenBank/DDBJ databases">
        <title>Fusarium specimens isolated from Avocado Roots.</title>
        <authorList>
            <person name="Stajich J."/>
            <person name="Roper C."/>
            <person name="Heimlech-Rivalta G."/>
        </authorList>
    </citation>
    <scope>NUCLEOTIDE SEQUENCE</scope>
    <source>
        <strain evidence="1">CF00136</strain>
    </source>
</reference>
<dbReference type="Proteomes" id="UP001152049">
    <property type="component" value="Unassembled WGS sequence"/>
</dbReference>
<dbReference type="InterPro" id="IPR029063">
    <property type="entry name" value="SAM-dependent_MTases_sf"/>
</dbReference>
<dbReference type="OrthoDB" id="2013972at2759"/>
<dbReference type="EMBL" id="JAOQAZ010000041">
    <property type="protein sequence ID" value="KAJ4246828.1"/>
    <property type="molecule type" value="Genomic_DNA"/>
</dbReference>
<protein>
    <recommendedName>
        <fullName evidence="3">Methyltransferase</fullName>
    </recommendedName>
</protein>
<evidence type="ECO:0000313" key="2">
    <source>
        <dbReference type="Proteomes" id="UP001152049"/>
    </source>
</evidence>
<gene>
    <name evidence="1" type="ORF">NW762_013380</name>
</gene>
<accession>A0A9W8RKN9</accession>
<proteinExistence type="predicted"/>
<comment type="caution">
    <text evidence="1">The sequence shown here is derived from an EMBL/GenBank/DDBJ whole genome shotgun (WGS) entry which is preliminary data.</text>
</comment>
<organism evidence="1 2">
    <name type="scientific">Fusarium torreyae</name>
    <dbReference type="NCBI Taxonomy" id="1237075"/>
    <lineage>
        <taxon>Eukaryota</taxon>
        <taxon>Fungi</taxon>
        <taxon>Dikarya</taxon>
        <taxon>Ascomycota</taxon>
        <taxon>Pezizomycotina</taxon>
        <taxon>Sordariomycetes</taxon>
        <taxon>Hypocreomycetidae</taxon>
        <taxon>Hypocreales</taxon>
        <taxon>Nectriaceae</taxon>
        <taxon>Fusarium</taxon>
    </lineage>
</organism>